<evidence type="ECO:0000256" key="7">
    <source>
        <dbReference type="ARBA" id="ARBA00023224"/>
    </source>
</evidence>
<feature type="transmembrane region" description="Helical" evidence="8">
    <location>
        <begin position="135"/>
        <end position="156"/>
    </location>
</feature>
<keyword evidence="4" id="KW-0297">G-protein coupled receptor</keyword>
<dbReference type="Pfam" id="PF00001">
    <property type="entry name" value="7tm_1"/>
    <property type="match status" value="1"/>
</dbReference>
<comment type="subcellular location">
    <subcellularLocation>
        <location evidence="1">Membrane</location>
        <topology evidence="1">Multi-pass membrane protein</topology>
    </subcellularLocation>
</comment>
<evidence type="ECO:0000256" key="1">
    <source>
        <dbReference type="ARBA" id="ARBA00004141"/>
    </source>
</evidence>
<dbReference type="InterPro" id="IPR000276">
    <property type="entry name" value="GPCR_Rhodpsn"/>
</dbReference>
<evidence type="ECO:0000256" key="2">
    <source>
        <dbReference type="ARBA" id="ARBA00022692"/>
    </source>
</evidence>
<name>A0AAD4NEC5_9BILA</name>
<dbReference type="GO" id="GO:0005886">
    <property type="term" value="C:plasma membrane"/>
    <property type="evidence" value="ECO:0007669"/>
    <property type="project" value="TreeGrafter"/>
</dbReference>
<dbReference type="CDD" id="cd00637">
    <property type="entry name" value="7tm_classA_rhodopsin-like"/>
    <property type="match status" value="1"/>
</dbReference>
<protein>
    <submittedName>
        <fullName evidence="10">7 transmembrane receptor (Rhodopsin family) domain-containing protein</fullName>
    </submittedName>
</protein>
<evidence type="ECO:0000256" key="6">
    <source>
        <dbReference type="ARBA" id="ARBA00023170"/>
    </source>
</evidence>
<keyword evidence="7" id="KW-0807">Transducer</keyword>
<gene>
    <name evidence="10" type="ORF">DdX_02497</name>
</gene>
<evidence type="ECO:0000259" key="9">
    <source>
        <dbReference type="PROSITE" id="PS50262"/>
    </source>
</evidence>
<keyword evidence="2 8" id="KW-0812">Transmembrane</keyword>
<reference evidence="10" key="1">
    <citation type="submission" date="2022-01" db="EMBL/GenBank/DDBJ databases">
        <title>Genome Sequence Resource for Two Populations of Ditylenchus destructor, the Migratory Endoparasitic Phytonematode.</title>
        <authorList>
            <person name="Zhang H."/>
            <person name="Lin R."/>
            <person name="Xie B."/>
        </authorList>
    </citation>
    <scope>NUCLEOTIDE SEQUENCE</scope>
    <source>
        <strain evidence="10">BazhouSP</strain>
    </source>
</reference>
<proteinExistence type="predicted"/>
<dbReference type="Gene3D" id="1.20.1070.10">
    <property type="entry name" value="Rhodopsin 7-helix transmembrane proteins"/>
    <property type="match status" value="1"/>
</dbReference>
<feature type="domain" description="G-protein coupled receptors family 1 profile" evidence="9">
    <location>
        <begin position="32"/>
        <end position="309"/>
    </location>
</feature>
<feature type="transmembrane region" description="Helical" evidence="8">
    <location>
        <begin position="290"/>
        <end position="312"/>
    </location>
</feature>
<feature type="transmembrane region" description="Helical" evidence="8">
    <location>
        <begin position="94"/>
        <end position="114"/>
    </location>
</feature>
<dbReference type="EMBL" id="JAKKPZ010000002">
    <property type="protein sequence ID" value="KAI1725817.1"/>
    <property type="molecule type" value="Genomic_DNA"/>
</dbReference>
<dbReference type="PANTHER" id="PTHR24243:SF224">
    <property type="entry name" value="G-PROTEIN COUPLED RECEPTOR 19-RELATED"/>
    <property type="match status" value="1"/>
</dbReference>
<sequence>MMKNSATSAVSTEFSVFFGCTLTVITIIGTLVNLFVIIAVLGDRKMRQSSMNILLLSLAVADMLYVISFVYAWLPILIYGNGTWMFPDILCAPVRYLSSAFLTVSTVTYMTICIERYIALIHPLKATRLCSRKNVIITIILTWTIILLFDLPYFFLYETVTYFGQSTASYCINPYSYEGHLYWLIYKWVEFAISYAIPCVVSVVLYAIICRNLWFRDDTIHNDFSRMSTSNENSNDTSRTEVDNISARRNVVKMLIVCVIVFNTAYTPMVSILVYQTIWKQKPSILTFETFLVVVSLVIGISAFNPFLYTLFSKTFRKRANEIITCSESRRFPTTTYPTSVKTVSSSV</sequence>
<dbReference type="SUPFAM" id="SSF81321">
    <property type="entry name" value="Family A G protein-coupled receptor-like"/>
    <property type="match status" value="1"/>
</dbReference>
<dbReference type="AlphaFoldDB" id="A0AAD4NEC5"/>
<keyword evidence="11" id="KW-1185">Reference proteome</keyword>
<organism evidence="10 11">
    <name type="scientific">Ditylenchus destructor</name>
    <dbReference type="NCBI Taxonomy" id="166010"/>
    <lineage>
        <taxon>Eukaryota</taxon>
        <taxon>Metazoa</taxon>
        <taxon>Ecdysozoa</taxon>
        <taxon>Nematoda</taxon>
        <taxon>Chromadorea</taxon>
        <taxon>Rhabditida</taxon>
        <taxon>Tylenchina</taxon>
        <taxon>Tylenchomorpha</taxon>
        <taxon>Sphaerularioidea</taxon>
        <taxon>Anguinidae</taxon>
        <taxon>Anguininae</taxon>
        <taxon>Ditylenchus</taxon>
    </lineage>
</organism>
<comment type="caution">
    <text evidence="10">The sequence shown here is derived from an EMBL/GenBank/DDBJ whole genome shotgun (WGS) entry which is preliminary data.</text>
</comment>
<keyword evidence="6 10" id="KW-0675">Receptor</keyword>
<evidence type="ECO:0000256" key="4">
    <source>
        <dbReference type="ARBA" id="ARBA00023040"/>
    </source>
</evidence>
<keyword evidence="5 8" id="KW-0472">Membrane</keyword>
<evidence type="ECO:0000256" key="3">
    <source>
        <dbReference type="ARBA" id="ARBA00022989"/>
    </source>
</evidence>
<dbReference type="GO" id="GO:0004930">
    <property type="term" value="F:G protein-coupled receptor activity"/>
    <property type="evidence" value="ECO:0007669"/>
    <property type="project" value="UniProtKB-KW"/>
</dbReference>
<dbReference type="PROSITE" id="PS50262">
    <property type="entry name" value="G_PROTEIN_RECEP_F1_2"/>
    <property type="match status" value="1"/>
</dbReference>
<keyword evidence="3 8" id="KW-1133">Transmembrane helix</keyword>
<evidence type="ECO:0000256" key="8">
    <source>
        <dbReference type="SAM" id="Phobius"/>
    </source>
</evidence>
<evidence type="ECO:0000313" key="11">
    <source>
        <dbReference type="Proteomes" id="UP001201812"/>
    </source>
</evidence>
<dbReference type="Proteomes" id="UP001201812">
    <property type="component" value="Unassembled WGS sequence"/>
</dbReference>
<feature type="transmembrane region" description="Helical" evidence="8">
    <location>
        <begin position="185"/>
        <end position="209"/>
    </location>
</feature>
<dbReference type="InterPro" id="IPR017452">
    <property type="entry name" value="GPCR_Rhodpsn_7TM"/>
</dbReference>
<evidence type="ECO:0000256" key="5">
    <source>
        <dbReference type="ARBA" id="ARBA00023136"/>
    </source>
</evidence>
<evidence type="ECO:0000313" key="10">
    <source>
        <dbReference type="EMBL" id="KAI1725817.1"/>
    </source>
</evidence>
<feature type="transmembrane region" description="Helical" evidence="8">
    <location>
        <begin position="254"/>
        <end position="278"/>
    </location>
</feature>
<feature type="transmembrane region" description="Helical" evidence="8">
    <location>
        <begin position="53"/>
        <end position="74"/>
    </location>
</feature>
<dbReference type="PANTHER" id="PTHR24243">
    <property type="entry name" value="G-PROTEIN COUPLED RECEPTOR"/>
    <property type="match status" value="1"/>
</dbReference>
<dbReference type="PRINTS" id="PR00237">
    <property type="entry name" value="GPCRRHODOPSN"/>
</dbReference>
<feature type="transmembrane region" description="Helical" evidence="8">
    <location>
        <begin position="16"/>
        <end position="41"/>
    </location>
</feature>
<accession>A0AAD4NEC5</accession>